<keyword evidence="2" id="KW-1185">Reference proteome</keyword>
<reference evidence="1 2" key="1">
    <citation type="submission" date="2024-11" db="EMBL/GenBank/DDBJ databases">
        <title>A near-complete genome assembly of Cinchona calisaya.</title>
        <authorList>
            <person name="Lian D.C."/>
            <person name="Zhao X.W."/>
            <person name="Wei L."/>
        </authorList>
    </citation>
    <scope>NUCLEOTIDE SEQUENCE [LARGE SCALE GENOMIC DNA]</scope>
    <source>
        <tissue evidence="1">Nenye</tissue>
    </source>
</reference>
<protein>
    <submittedName>
        <fullName evidence="1">Uncharacterized protein</fullName>
    </submittedName>
</protein>
<dbReference type="AlphaFoldDB" id="A0ABD2Z490"/>
<dbReference type="EMBL" id="JBJUIK010000011">
    <property type="protein sequence ID" value="KAL3513150.1"/>
    <property type="molecule type" value="Genomic_DNA"/>
</dbReference>
<dbReference type="Proteomes" id="UP001630127">
    <property type="component" value="Unassembled WGS sequence"/>
</dbReference>
<sequence>MGNKRKALTFTALVESGIVNLPSNEPKIILDKIRFVSIEAQMFHDKLALIASSCLERGIDFNGPRDDKIGTYTAPGDVRRALCSDNSNRAWYKFVKQDTTVVQFRRRLVNFSREITNAYYQILNIAESELAISKRSNIDYDLLLRELCVPSVPENMATWKFYPNREHKQFLKTWLFHYALVWYQFLTSRILPITHSTKVALDRAVPLYALVKDWSIDIGLEIPRRFSVLVLKINVVLFFLI</sequence>
<name>A0ABD2Z490_9GENT</name>
<gene>
    <name evidence="1" type="ORF">ACH5RR_025867</name>
</gene>
<organism evidence="1 2">
    <name type="scientific">Cinchona calisaya</name>
    <dbReference type="NCBI Taxonomy" id="153742"/>
    <lineage>
        <taxon>Eukaryota</taxon>
        <taxon>Viridiplantae</taxon>
        <taxon>Streptophyta</taxon>
        <taxon>Embryophyta</taxon>
        <taxon>Tracheophyta</taxon>
        <taxon>Spermatophyta</taxon>
        <taxon>Magnoliopsida</taxon>
        <taxon>eudicotyledons</taxon>
        <taxon>Gunneridae</taxon>
        <taxon>Pentapetalae</taxon>
        <taxon>asterids</taxon>
        <taxon>lamiids</taxon>
        <taxon>Gentianales</taxon>
        <taxon>Rubiaceae</taxon>
        <taxon>Cinchonoideae</taxon>
        <taxon>Cinchoneae</taxon>
        <taxon>Cinchona</taxon>
    </lineage>
</organism>
<evidence type="ECO:0000313" key="1">
    <source>
        <dbReference type="EMBL" id="KAL3513150.1"/>
    </source>
</evidence>
<evidence type="ECO:0000313" key="2">
    <source>
        <dbReference type="Proteomes" id="UP001630127"/>
    </source>
</evidence>
<accession>A0ABD2Z490</accession>
<proteinExistence type="predicted"/>
<comment type="caution">
    <text evidence="1">The sequence shown here is derived from an EMBL/GenBank/DDBJ whole genome shotgun (WGS) entry which is preliminary data.</text>
</comment>